<evidence type="ECO:0000313" key="3">
    <source>
        <dbReference type="EMBL" id="RVX70055.1"/>
    </source>
</evidence>
<dbReference type="EMBL" id="NAJM01000025">
    <property type="protein sequence ID" value="RVX70055.1"/>
    <property type="molecule type" value="Genomic_DNA"/>
</dbReference>
<reference evidence="3 4" key="1">
    <citation type="submission" date="2017-03" db="EMBL/GenBank/DDBJ databases">
        <title>Genomes of endolithic fungi from Antarctica.</title>
        <authorList>
            <person name="Coleine C."/>
            <person name="Masonjones S."/>
            <person name="Stajich J.E."/>
        </authorList>
    </citation>
    <scope>NUCLEOTIDE SEQUENCE [LARGE SCALE GENOMIC DNA]</scope>
    <source>
        <strain evidence="3 4">CCFEE 6314</strain>
    </source>
</reference>
<sequence length="876" mass="98457">MFHRLSHTLPPDPQFPPDLEKLGFFVNDKDQIRSIKNPNSKYKHKINVNERVNQVYKNANNSAIRNIVTKRLHLLHLETLRLPLGASETDKHVPILVSEDLATKDRVIVYFGERAYEPGLLAWRVIGEAGIKYGSMVEFIENLTAAPNRNDQHQKAAPGIIIANPCQLLWYRGGGRAVSDIEWQELPRPSGVHEAMRVDRVKNIIEGNEDYIQHVEYLFKHVLPSRLKSGAKLDIIGCECTGAAAVEYLSKNWREWSGRVNGISFLNPAHDIRDMIEQGASSDFVDFISKRCRAYSISESKLETPVSGREVYGCNCYSSGEDSYSENVMVKCWGSVLDWFDVLNNNPDYEEIEFIYVEPEKDQIELGWPEALTAASIQDEDFVFISESRSESAWSSITSDEANAPEDWELTEFRYSCPPGPRYLDSADPELKHAGDQPPPSTSPHYPIPSCYIPINPGCQIWFEYTVEGPHPPGVAYLFKLSVNDNPVTAWDCTEKQGYHGKMMYTLIYEGQHPVTGQDIIRSRYLKFGDELDHPDQEDKSFKEDCVQISVHRIEHRQRVKGLQPDKDPATVQSQRGDGLRLADSGLLEPQLRPKRYKYQLLDPKDVPYAVFRFFCRPLGEITRSQLTPLRTSFSSGGYSDTGSSSSSNVECNENETNVAWKVDWNHANNSETVEHRNETATNSSVSASVCTVKEQQVSSPVKLAQPLKQISLTESDGNLSMQTKDSIEELVSNVPRSPQASRSPRSSKKVLDDMEEPSPSPTKSPQSRRRRKQLTVTIDGANFDLQKNKRPLSPFTGGGFLRRVIVPQTAPPSVTEFGPSVEDEIRAKIEATKSTESKEDKSTKSSGRTTSVERGGKTLMGFLGRRIAGGHKAEV</sequence>
<dbReference type="GO" id="GO:0005634">
    <property type="term" value="C:nucleus"/>
    <property type="evidence" value="ECO:0007669"/>
    <property type="project" value="TreeGrafter"/>
</dbReference>
<feature type="compositionally biased region" description="Basic and acidic residues" evidence="1">
    <location>
        <begin position="830"/>
        <end position="844"/>
    </location>
</feature>
<dbReference type="VEuPathDB" id="FungiDB:PV10_08908"/>
<organism evidence="3 4">
    <name type="scientific">Exophiala mesophila</name>
    <name type="common">Black yeast-like fungus</name>
    <dbReference type="NCBI Taxonomy" id="212818"/>
    <lineage>
        <taxon>Eukaryota</taxon>
        <taxon>Fungi</taxon>
        <taxon>Dikarya</taxon>
        <taxon>Ascomycota</taxon>
        <taxon>Pezizomycotina</taxon>
        <taxon>Eurotiomycetes</taxon>
        <taxon>Chaetothyriomycetidae</taxon>
        <taxon>Chaetothyriales</taxon>
        <taxon>Herpotrichiellaceae</taxon>
        <taxon>Exophiala</taxon>
    </lineage>
</organism>
<feature type="region of interest" description="Disordered" evidence="1">
    <location>
        <begin position="732"/>
        <end position="773"/>
    </location>
</feature>
<evidence type="ECO:0000256" key="1">
    <source>
        <dbReference type="SAM" id="MobiDB-lite"/>
    </source>
</evidence>
<dbReference type="AlphaFoldDB" id="A0A438N334"/>
<accession>A0A438N334</accession>
<evidence type="ECO:0000313" key="4">
    <source>
        <dbReference type="Proteomes" id="UP000288859"/>
    </source>
</evidence>
<dbReference type="PANTHER" id="PTHR21357:SF4">
    <property type="entry name" value="FAM172 FAMILY PROTEIN HOMOLOG CG10038"/>
    <property type="match status" value="1"/>
</dbReference>
<feature type="region of interest" description="Disordered" evidence="1">
    <location>
        <begin position="830"/>
        <end position="876"/>
    </location>
</feature>
<feature type="region of interest" description="Disordered" evidence="1">
    <location>
        <begin position="426"/>
        <end position="445"/>
    </location>
</feature>
<proteinExistence type="predicted"/>
<comment type="caution">
    <text evidence="3">The sequence shown here is derived from an EMBL/GenBank/DDBJ whole genome shotgun (WGS) entry which is preliminary data.</text>
</comment>
<protein>
    <recommendedName>
        <fullName evidence="2">Arb2 domain-containing protein</fullName>
    </recommendedName>
</protein>
<feature type="domain" description="Arb2" evidence="2">
    <location>
        <begin position="15"/>
        <end position="301"/>
    </location>
</feature>
<dbReference type="InterPro" id="IPR053858">
    <property type="entry name" value="Arb2_dom"/>
</dbReference>
<evidence type="ECO:0000259" key="2">
    <source>
        <dbReference type="Pfam" id="PF22749"/>
    </source>
</evidence>
<dbReference type="Proteomes" id="UP000288859">
    <property type="component" value="Unassembled WGS sequence"/>
</dbReference>
<name>A0A438N334_EXOME</name>
<dbReference type="GO" id="GO:0035197">
    <property type="term" value="F:siRNA binding"/>
    <property type="evidence" value="ECO:0007669"/>
    <property type="project" value="TreeGrafter"/>
</dbReference>
<dbReference type="InterPro" id="IPR048263">
    <property type="entry name" value="Arb2"/>
</dbReference>
<feature type="compositionally biased region" description="Low complexity" evidence="1">
    <location>
        <begin position="736"/>
        <end position="745"/>
    </location>
</feature>
<dbReference type="VEuPathDB" id="FungiDB:PV10_08909"/>
<dbReference type="PANTHER" id="PTHR21357">
    <property type="entry name" value="FAM172 FAMILY PROTEIN HOMOLOG CG10038"/>
    <property type="match status" value="1"/>
</dbReference>
<dbReference type="OrthoDB" id="421951at2759"/>
<dbReference type="GO" id="GO:0031048">
    <property type="term" value="P:regulatory ncRNA-mediated heterochromatin formation"/>
    <property type="evidence" value="ECO:0007669"/>
    <property type="project" value="TreeGrafter"/>
</dbReference>
<dbReference type="Pfam" id="PF22749">
    <property type="entry name" value="Arb2"/>
    <property type="match status" value="1"/>
</dbReference>
<gene>
    <name evidence="3" type="ORF">B0A52_06227</name>
</gene>